<protein>
    <submittedName>
        <fullName evidence="1">Type II DNA modification methyltransferase M.TdeIII</fullName>
    </submittedName>
</protein>
<evidence type="ECO:0000313" key="1">
    <source>
        <dbReference type="EMBL" id="TLD40897.1"/>
    </source>
</evidence>
<name>A0A533Q8B3_9BACT</name>
<keyword evidence="1" id="KW-0489">Methyltransferase</keyword>
<evidence type="ECO:0000313" key="2">
    <source>
        <dbReference type="Proteomes" id="UP000319783"/>
    </source>
</evidence>
<proteinExistence type="predicted"/>
<comment type="caution">
    <text evidence="1">The sequence shown here is derived from an EMBL/GenBank/DDBJ whole genome shotgun (WGS) entry which is preliminary data.</text>
</comment>
<dbReference type="GO" id="GO:0032259">
    <property type="term" value="P:methylation"/>
    <property type="evidence" value="ECO:0007669"/>
    <property type="project" value="UniProtKB-KW"/>
</dbReference>
<gene>
    <name evidence="1" type="ORF">JETT_2855</name>
</gene>
<organism evidence="1 2">
    <name type="scientific">Candidatus Jettenia ecosi</name>
    <dbReference type="NCBI Taxonomy" id="2494326"/>
    <lineage>
        <taxon>Bacteria</taxon>
        <taxon>Pseudomonadati</taxon>
        <taxon>Planctomycetota</taxon>
        <taxon>Candidatus Brocadiia</taxon>
        <taxon>Candidatus Brocadiales</taxon>
        <taxon>Candidatus Brocadiaceae</taxon>
        <taxon>Candidatus Jettenia</taxon>
    </lineage>
</organism>
<sequence length="112" mass="13305">MIIEKDLLTIKEASEWASNYLKKNVTTSNISYLIQYGRIRRIGNNGNIFIDRQELIKYYDSYLGKREITWKDQLGEDLNWALSFDNLKEADTTKHVHRLHPYKGRFIPQIVE</sequence>
<dbReference type="GO" id="GO:0008168">
    <property type="term" value="F:methyltransferase activity"/>
    <property type="evidence" value="ECO:0007669"/>
    <property type="project" value="UniProtKB-KW"/>
</dbReference>
<dbReference type="AlphaFoldDB" id="A0A533Q8B3"/>
<keyword evidence="1" id="KW-0808">Transferase</keyword>
<reference evidence="1 2" key="1">
    <citation type="submission" date="2019-04" db="EMBL/GenBank/DDBJ databases">
        <title>Genome of a novel bacterium Candidatus Jettenia ecosi reconstructed from metagenome of an anammox bioreactor.</title>
        <authorList>
            <person name="Mardanov A.V."/>
            <person name="Beletsky A.V."/>
            <person name="Ravin N.V."/>
            <person name="Botchkova E.A."/>
            <person name="Litti Y.V."/>
            <person name="Nozhevnikova A.N."/>
        </authorList>
    </citation>
    <scope>NUCLEOTIDE SEQUENCE [LARGE SCALE GENOMIC DNA]</scope>
    <source>
        <strain evidence="1">J2</strain>
    </source>
</reference>
<dbReference type="EMBL" id="SULG01000073">
    <property type="protein sequence ID" value="TLD40897.1"/>
    <property type="molecule type" value="Genomic_DNA"/>
</dbReference>
<accession>A0A533Q8B3</accession>
<dbReference type="Proteomes" id="UP000319783">
    <property type="component" value="Unassembled WGS sequence"/>
</dbReference>